<evidence type="ECO:0000313" key="2">
    <source>
        <dbReference type="EMBL" id="TQL95070.1"/>
    </source>
</evidence>
<organism evidence="2 3">
    <name type="scientific">Actinoallomurus bryophytorum</name>
    <dbReference type="NCBI Taxonomy" id="1490222"/>
    <lineage>
        <taxon>Bacteria</taxon>
        <taxon>Bacillati</taxon>
        <taxon>Actinomycetota</taxon>
        <taxon>Actinomycetes</taxon>
        <taxon>Streptosporangiales</taxon>
        <taxon>Thermomonosporaceae</taxon>
        <taxon>Actinoallomurus</taxon>
    </lineage>
</organism>
<evidence type="ECO:0000313" key="3">
    <source>
        <dbReference type="Proteomes" id="UP000316096"/>
    </source>
</evidence>
<accession>A0A543CDH6</accession>
<dbReference type="EMBL" id="VFOZ01000001">
    <property type="protein sequence ID" value="TQL95070.1"/>
    <property type="molecule type" value="Genomic_DNA"/>
</dbReference>
<sequence>MGGCQPLNGSPSTYPRPSEALIRVGDPPARPAMPALSTDDVAVVASEADSEGMSPSRLPAVAGHLVAVRPRFMGRHGLTPHGVAVLAHLEHVSGLTRPDAAASHPPPSITR</sequence>
<evidence type="ECO:0000256" key="1">
    <source>
        <dbReference type="SAM" id="MobiDB-lite"/>
    </source>
</evidence>
<proteinExistence type="predicted"/>
<feature type="region of interest" description="Disordered" evidence="1">
    <location>
        <begin position="1"/>
        <end position="34"/>
    </location>
</feature>
<protein>
    <submittedName>
        <fullName evidence="2">Uncharacterized protein</fullName>
    </submittedName>
</protein>
<gene>
    <name evidence="2" type="ORF">FB559_0564</name>
</gene>
<comment type="caution">
    <text evidence="2">The sequence shown here is derived from an EMBL/GenBank/DDBJ whole genome shotgun (WGS) entry which is preliminary data.</text>
</comment>
<name>A0A543CDH6_9ACTN</name>
<dbReference type="Proteomes" id="UP000316096">
    <property type="component" value="Unassembled WGS sequence"/>
</dbReference>
<keyword evidence="3" id="KW-1185">Reference proteome</keyword>
<reference evidence="2 3" key="1">
    <citation type="submission" date="2019-06" db="EMBL/GenBank/DDBJ databases">
        <title>Sequencing the genomes of 1000 actinobacteria strains.</title>
        <authorList>
            <person name="Klenk H.-P."/>
        </authorList>
    </citation>
    <scope>NUCLEOTIDE SEQUENCE [LARGE SCALE GENOMIC DNA]</scope>
    <source>
        <strain evidence="2 3">DSM 102200</strain>
    </source>
</reference>
<dbReference type="AlphaFoldDB" id="A0A543CDH6"/>